<organism evidence="1 2">
    <name type="scientific">Undibacterium pigrum</name>
    <dbReference type="NCBI Taxonomy" id="401470"/>
    <lineage>
        <taxon>Bacteria</taxon>
        <taxon>Pseudomonadati</taxon>
        <taxon>Pseudomonadota</taxon>
        <taxon>Betaproteobacteria</taxon>
        <taxon>Burkholderiales</taxon>
        <taxon>Oxalobacteraceae</taxon>
        <taxon>Undibacterium</taxon>
    </lineage>
</organism>
<dbReference type="Proteomes" id="UP000247792">
    <property type="component" value="Unassembled WGS sequence"/>
</dbReference>
<dbReference type="Gene3D" id="3.90.226.10">
    <property type="entry name" value="2-enoyl-CoA Hydratase, Chain A, domain 1"/>
    <property type="match status" value="1"/>
</dbReference>
<protein>
    <recommendedName>
        <fullName evidence="3">ATP-dependent protease ClpP protease subunit</fullName>
    </recommendedName>
</protein>
<keyword evidence="2" id="KW-1185">Reference proteome</keyword>
<sequence>MRNVVLAESSGGDLGAAYAIAQFIKDRKINTAVQGNCFSSCAVMFMAGTERRMLASKNLARTRLGFHGPHKKQTREVSTEGIPKLREWLLEATNGKFPEELLDQAMYINRAGDMMYFYYPGANRAINIRFCKEATVAYPELCETVQGHDLLSVGILTTAELLKVEDLEPQAAAPASKEAESEKK</sequence>
<gene>
    <name evidence="1" type="ORF">DFR42_12028</name>
</gene>
<proteinExistence type="predicted"/>
<comment type="caution">
    <text evidence="1">The sequence shown here is derived from an EMBL/GenBank/DDBJ whole genome shotgun (WGS) entry which is preliminary data.</text>
</comment>
<accession>A0A318IMV6</accession>
<dbReference type="AlphaFoldDB" id="A0A318IMV6"/>
<evidence type="ECO:0000313" key="1">
    <source>
        <dbReference type="EMBL" id="PXX35341.1"/>
    </source>
</evidence>
<reference evidence="1 2" key="1">
    <citation type="submission" date="2018-05" db="EMBL/GenBank/DDBJ databases">
        <title>Genomic Encyclopedia of Type Strains, Phase IV (KMG-IV): sequencing the most valuable type-strain genomes for metagenomic binning, comparative biology and taxonomic classification.</title>
        <authorList>
            <person name="Goeker M."/>
        </authorList>
    </citation>
    <scope>NUCLEOTIDE SEQUENCE [LARGE SCALE GENOMIC DNA]</scope>
    <source>
        <strain evidence="1 2">DSM 19792</strain>
    </source>
</reference>
<evidence type="ECO:0000313" key="2">
    <source>
        <dbReference type="Proteomes" id="UP000247792"/>
    </source>
</evidence>
<dbReference type="SUPFAM" id="SSF52096">
    <property type="entry name" value="ClpP/crotonase"/>
    <property type="match status" value="1"/>
</dbReference>
<dbReference type="InterPro" id="IPR029045">
    <property type="entry name" value="ClpP/crotonase-like_dom_sf"/>
</dbReference>
<name>A0A318IMV6_9BURK</name>
<evidence type="ECO:0008006" key="3">
    <source>
        <dbReference type="Google" id="ProtNLM"/>
    </source>
</evidence>
<dbReference type="EMBL" id="QJKB01000020">
    <property type="protein sequence ID" value="PXX35341.1"/>
    <property type="molecule type" value="Genomic_DNA"/>
</dbReference>